<keyword evidence="2" id="KW-1185">Reference proteome</keyword>
<evidence type="ECO:0000313" key="2">
    <source>
        <dbReference type="Proteomes" id="UP000887540"/>
    </source>
</evidence>
<feature type="transmembrane region" description="Helical" evidence="1">
    <location>
        <begin position="20"/>
        <end position="44"/>
    </location>
</feature>
<reference evidence="3" key="1">
    <citation type="submission" date="2022-11" db="UniProtKB">
        <authorList>
            <consortium name="WormBaseParasite"/>
        </authorList>
    </citation>
    <scope>IDENTIFICATION</scope>
</reference>
<name>A0A914CGV9_9BILA</name>
<evidence type="ECO:0000313" key="3">
    <source>
        <dbReference type="WBParaSite" id="ACRNAN_scaffold10736.g20650.t1"/>
    </source>
</evidence>
<evidence type="ECO:0000256" key="1">
    <source>
        <dbReference type="SAM" id="Phobius"/>
    </source>
</evidence>
<dbReference type="WBParaSite" id="ACRNAN_scaffold10736.g20650.t1">
    <property type="protein sequence ID" value="ACRNAN_scaffold10736.g20650.t1"/>
    <property type="gene ID" value="ACRNAN_scaffold10736.g20650"/>
</dbReference>
<dbReference type="Proteomes" id="UP000887540">
    <property type="component" value="Unplaced"/>
</dbReference>
<dbReference type="AlphaFoldDB" id="A0A914CGV9"/>
<organism evidence="2 3">
    <name type="scientific">Acrobeloides nanus</name>
    <dbReference type="NCBI Taxonomy" id="290746"/>
    <lineage>
        <taxon>Eukaryota</taxon>
        <taxon>Metazoa</taxon>
        <taxon>Ecdysozoa</taxon>
        <taxon>Nematoda</taxon>
        <taxon>Chromadorea</taxon>
        <taxon>Rhabditida</taxon>
        <taxon>Tylenchina</taxon>
        <taxon>Cephalobomorpha</taxon>
        <taxon>Cephaloboidea</taxon>
        <taxon>Cephalobidae</taxon>
        <taxon>Acrobeloides</taxon>
    </lineage>
</organism>
<protein>
    <submittedName>
        <fullName evidence="3">Uncharacterized protein</fullName>
    </submittedName>
</protein>
<sequence>LLDKLLGSLRELLDKVLTGLILALSGNSSFLGALSGGLQLLGALGK</sequence>
<keyword evidence="1" id="KW-0812">Transmembrane</keyword>
<proteinExistence type="predicted"/>
<accession>A0A914CGV9</accession>
<keyword evidence="1" id="KW-1133">Transmembrane helix</keyword>
<keyword evidence="1" id="KW-0472">Membrane</keyword>